<keyword evidence="3" id="KW-1185">Reference proteome</keyword>
<keyword evidence="2" id="KW-0560">Oxidoreductase</keyword>
<organism evidence="2 3">
    <name type="scientific">Microbacterium murale</name>
    <dbReference type="NCBI Taxonomy" id="1081040"/>
    <lineage>
        <taxon>Bacteria</taxon>
        <taxon>Bacillati</taxon>
        <taxon>Actinomycetota</taxon>
        <taxon>Actinomycetes</taxon>
        <taxon>Micrococcales</taxon>
        <taxon>Microbacteriaceae</taxon>
        <taxon>Microbacterium</taxon>
    </lineage>
</organism>
<evidence type="ECO:0000313" key="3">
    <source>
        <dbReference type="Proteomes" id="UP001239085"/>
    </source>
</evidence>
<dbReference type="RefSeq" id="WP_307359505.1">
    <property type="nucleotide sequence ID" value="NZ_JAUSXK010000001.1"/>
</dbReference>
<dbReference type="Proteomes" id="UP001239085">
    <property type="component" value="Unassembled WGS sequence"/>
</dbReference>
<dbReference type="Gene3D" id="3.40.50.720">
    <property type="entry name" value="NAD(P)-binding Rossmann-like Domain"/>
    <property type="match status" value="1"/>
</dbReference>
<comment type="caution">
    <text evidence="2">The sequence shown here is derived from an EMBL/GenBank/DDBJ whole genome shotgun (WGS) entry which is preliminary data.</text>
</comment>
<gene>
    <name evidence="2" type="ORF">QFZ46_001246</name>
</gene>
<dbReference type="PANTHER" id="PTHR42879:SF6">
    <property type="entry name" value="NADPH-DEPENDENT REDUCTASE BACG"/>
    <property type="match status" value="1"/>
</dbReference>
<dbReference type="PRINTS" id="PR00081">
    <property type="entry name" value="GDHRDH"/>
</dbReference>
<evidence type="ECO:0000313" key="2">
    <source>
        <dbReference type="EMBL" id="MDQ0643086.1"/>
    </source>
</evidence>
<dbReference type="PANTHER" id="PTHR42879">
    <property type="entry name" value="3-OXOACYL-(ACYL-CARRIER-PROTEIN) REDUCTASE"/>
    <property type="match status" value="1"/>
</dbReference>
<accession>A0ABU0P6X3</accession>
<dbReference type="EMBL" id="JAUSXK010000001">
    <property type="protein sequence ID" value="MDQ0643086.1"/>
    <property type="molecule type" value="Genomic_DNA"/>
</dbReference>
<name>A0ABU0P6X3_9MICO</name>
<proteinExistence type="inferred from homology"/>
<dbReference type="InterPro" id="IPR050259">
    <property type="entry name" value="SDR"/>
</dbReference>
<dbReference type="GO" id="GO:0004316">
    <property type="term" value="F:3-oxoacyl-[acyl-carrier-protein] reductase (NADPH) activity"/>
    <property type="evidence" value="ECO:0007669"/>
    <property type="project" value="UniProtKB-EC"/>
</dbReference>
<reference evidence="2 3" key="1">
    <citation type="submission" date="2023-07" db="EMBL/GenBank/DDBJ databases">
        <title>Comparative genomics of wheat-associated soil bacteria to identify genetic determinants of phenazine resistance.</title>
        <authorList>
            <person name="Mouncey N."/>
        </authorList>
    </citation>
    <scope>NUCLEOTIDE SEQUENCE [LARGE SCALE GENOMIC DNA]</scope>
    <source>
        <strain evidence="2 3">W2I7</strain>
    </source>
</reference>
<protein>
    <submittedName>
        <fullName evidence="2">3-oxoacyl-[acyl-carrier protein] reductase</fullName>
        <ecNumber evidence="2">1.1.1.100</ecNumber>
    </submittedName>
</protein>
<sequence>MDLGIQGRTAFVAASTSGLGRAVAEALGREGANIAITGRRGDEAERIAAALPSAIGVETDLLDADSRAAAITTVEEAFGPIDILVVNGPGPRPSLAADLTADDAEAAFAQLVAPGRDLISRTLAGMRLRSWGRIIAIGSSGVTAPLDNLAASNLGRAALAGYLKTLATEVARDGVTVNLLLPGRIATDRVASLDAANAARSGEDVTAVRERSQNTIPAGRYGDPAEFGAAAAFLCSAPASYITGIAMRCDGGLVRSL</sequence>
<dbReference type="InterPro" id="IPR036291">
    <property type="entry name" value="NAD(P)-bd_dom_sf"/>
</dbReference>
<dbReference type="SUPFAM" id="SSF51735">
    <property type="entry name" value="NAD(P)-binding Rossmann-fold domains"/>
    <property type="match status" value="1"/>
</dbReference>
<comment type="similarity">
    <text evidence="1">Belongs to the short-chain dehydrogenases/reductases (SDR) family.</text>
</comment>
<dbReference type="EC" id="1.1.1.100" evidence="2"/>
<dbReference type="Pfam" id="PF13561">
    <property type="entry name" value="adh_short_C2"/>
    <property type="match status" value="1"/>
</dbReference>
<evidence type="ECO:0000256" key="1">
    <source>
        <dbReference type="ARBA" id="ARBA00006484"/>
    </source>
</evidence>
<dbReference type="InterPro" id="IPR002347">
    <property type="entry name" value="SDR_fam"/>
</dbReference>